<feature type="domain" description="FAD dependent oxidoreductase" evidence="10">
    <location>
        <begin position="8"/>
        <end position="312"/>
    </location>
</feature>
<dbReference type="GO" id="GO:0003884">
    <property type="term" value="F:D-amino-acid oxidase activity"/>
    <property type="evidence" value="ECO:0007669"/>
    <property type="project" value="UniProtKB-EC"/>
</dbReference>
<evidence type="ECO:0000256" key="2">
    <source>
        <dbReference type="ARBA" id="ARBA00006730"/>
    </source>
</evidence>
<dbReference type="Pfam" id="PF01266">
    <property type="entry name" value="DAO"/>
    <property type="match status" value="1"/>
</dbReference>
<dbReference type="Gene3D" id="3.40.50.720">
    <property type="entry name" value="NAD(P)-binding Rossmann-like Domain"/>
    <property type="match status" value="1"/>
</dbReference>
<keyword evidence="9" id="KW-0472">Membrane</keyword>
<gene>
    <name evidence="11" type="ORF">GB881_02115</name>
</gene>
<keyword evidence="4" id="KW-0274">FAD</keyword>
<dbReference type="PANTHER" id="PTHR11530:SF11">
    <property type="entry name" value="D-ASPARTATE OXIDASE"/>
    <property type="match status" value="1"/>
</dbReference>
<dbReference type="EC" id="1.4.3.3" evidence="6"/>
<evidence type="ECO:0000256" key="7">
    <source>
        <dbReference type="ARBA" id="ARBA00039751"/>
    </source>
</evidence>
<dbReference type="Gene3D" id="3.30.9.10">
    <property type="entry name" value="D-Amino Acid Oxidase, subunit A, domain 2"/>
    <property type="match status" value="1"/>
</dbReference>
<reference evidence="11 12" key="1">
    <citation type="submission" date="2019-10" db="EMBL/GenBank/DDBJ databases">
        <title>Georgenia wutianyii sp. nov. and Georgenia yuyongxinii sp. nov. isolated from plateau pika (Ochotona curzoniae) in the Qinghai-Tibet plateau of China.</title>
        <authorList>
            <person name="Tian Z."/>
        </authorList>
    </citation>
    <scope>NUCLEOTIDE SEQUENCE [LARGE SCALE GENOMIC DNA]</scope>
    <source>
        <strain evidence="11 12">JCM 19765</strain>
    </source>
</reference>
<comment type="caution">
    <text evidence="11">The sequence shown here is derived from an EMBL/GenBank/DDBJ whole genome shotgun (WGS) entry which is preliminary data.</text>
</comment>
<keyword evidence="3" id="KW-0285">Flavoprotein</keyword>
<dbReference type="PANTHER" id="PTHR11530">
    <property type="entry name" value="D-AMINO ACID OXIDASE"/>
    <property type="match status" value="1"/>
</dbReference>
<keyword evidence="9" id="KW-0812">Transmembrane</keyword>
<evidence type="ECO:0000256" key="8">
    <source>
        <dbReference type="ARBA" id="ARBA00049547"/>
    </source>
</evidence>
<evidence type="ECO:0000256" key="5">
    <source>
        <dbReference type="ARBA" id="ARBA00023002"/>
    </source>
</evidence>
<dbReference type="AlphaFoldDB" id="A0A6N7EGN9"/>
<evidence type="ECO:0000313" key="12">
    <source>
        <dbReference type="Proteomes" id="UP000437709"/>
    </source>
</evidence>
<evidence type="ECO:0000313" key="11">
    <source>
        <dbReference type="EMBL" id="MPV35857.1"/>
    </source>
</evidence>
<evidence type="ECO:0000256" key="1">
    <source>
        <dbReference type="ARBA" id="ARBA00001974"/>
    </source>
</evidence>
<dbReference type="GO" id="GO:0005737">
    <property type="term" value="C:cytoplasm"/>
    <property type="evidence" value="ECO:0007669"/>
    <property type="project" value="TreeGrafter"/>
</dbReference>
<comment type="similarity">
    <text evidence="2">Belongs to the DAMOX/DASOX family.</text>
</comment>
<accession>A0A6N7EGN9</accession>
<keyword evidence="5" id="KW-0560">Oxidoreductase</keyword>
<feature type="transmembrane region" description="Helical" evidence="9">
    <location>
        <begin position="6"/>
        <end position="25"/>
    </location>
</feature>
<dbReference type="OrthoDB" id="246701at2"/>
<evidence type="ECO:0000256" key="6">
    <source>
        <dbReference type="ARBA" id="ARBA00039101"/>
    </source>
</evidence>
<dbReference type="SUPFAM" id="SSF54373">
    <property type="entry name" value="FAD-linked reductases, C-terminal domain"/>
    <property type="match status" value="1"/>
</dbReference>
<evidence type="ECO:0000256" key="9">
    <source>
        <dbReference type="SAM" id="Phobius"/>
    </source>
</evidence>
<dbReference type="RefSeq" id="WP_152194055.1">
    <property type="nucleotide sequence ID" value="NZ_VUKD01000001.1"/>
</dbReference>
<evidence type="ECO:0000256" key="3">
    <source>
        <dbReference type="ARBA" id="ARBA00022630"/>
    </source>
</evidence>
<dbReference type="Proteomes" id="UP000437709">
    <property type="component" value="Unassembled WGS sequence"/>
</dbReference>
<name>A0A6N7EGN9_9MICO</name>
<sequence length="322" mass="33901">MSQPTTGVVVVGAGVVGLTTAVLLAERGDDVRVLAAEGPLDTTSAVASAMVGPNLFPAGEPAFEWERRGREVFTQLAEDPGSGVVVRSGLLAARQEPPFPMALDGRPVDVAGPSTLPDGFGWGFRTQTPLVDMVPYLRYLVGRLEAAGTRVEIGRLGSLDDVSGLAPAVMNCSGLGSRELAGTSVRPSRGQHVVVANPGIDEFFMEAPFGPAWAAFWPHGDRVVLGATATDDAVDDPRVRAEQTRQIVARCAEIDPRLAEVSVLGTQVGLRPRREDGVHLAAERRGDTVYVHNVGHGGSGVSQSWGTAEDAVRLLDDSRPLS</sequence>
<dbReference type="SUPFAM" id="SSF51971">
    <property type="entry name" value="Nucleotide-binding domain"/>
    <property type="match status" value="1"/>
</dbReference>
<dbReference type="GO" id="GO:0071949">
    <property type="term" value="F:FAD binding"/>
    <property type="evidence" value="ECO:0007669"/>
    <property type="project" value="InterPro"/>
</dbReference>
<dbReference type="EMBL" id="WHPC01000004">
    <property type="protein sequence ID" value="MPV35857.1"/>
    <property type="molecule type" value="Genomic_DNA"/>
</dbReference>
<dbReference type="InterPro" id="IPR023209">
    <property type="entry name" value="DAO"/>
</dbReference>
<evidence type="ECO:0000259" key="10">
    <source>
        <dbReference type="Pfam" id="PF01266"/>
    </source>
</evidence>
<dbReference type="GO" id="GO:0019478">
    <property type="term" value="P:D-amino acid catabolic process"/>
    <property type="evidence" value="ECO:0007669"/>
    <property type="project" value="TreeGrafter"/>
</dbReference>
<comment type="catalytic activity">
    <reaction evidence="8">
        <text>a D-alpha-amino acid + O2 + H2O = a 2-oxocarboxylate + H2O2 + NH4(+)</text>
        <dbReference type="Rhea" id="RHEA:21816"/>
        <dbReference type="ChEBI" id="CHEBI:15377"/>
        <dbReference type="ChEBI" id="CHEBI:15379"/>
        <dbReference type="ChEBI" id="CHEBI:16240"/>
        <dbReference type="ChEBI" id="CHEBI:28938"/>
        <dbReference type="ChEBI" id="CHEBI:35179"/>
        <dbReference type="ChEBI" id="CHEBI:59871"/>
        <dbReference type="EC" id="1.4.3.3"/>
    </reaction>
    <physiologicalReaction direction="left-to-right" evidence="8">
        <dbReference type="Rhea" id="RHEA:21817"/>
    </physiologicalReaction>
</comment>
<protein>
    <recommendedName>
        <fullName evidence="7">D-amino-acid oxidase</fullName>
        <ecNumber evidence="6">1.4.3.3</ecNumber>
    </recommendedName>
</protein>
<proteinExistence type="inferred from homology"/>
<evidence type="ECO:0000256" key="4">
    <source>
        <dbReference type="ARBA" id="ARBA00022827"/>
    </source>
</evidence>
<keyword evidence="9" id="KW-1133">Transmembrane helix</keyword>
<organism evidence="11 12">
    <name type="scientific">Georgenia subflava</name>
    <dbReference type="NCBI Taxonomy" id="1622177"/>
    <lineage>
        <taxon>Bacteria</taxon>
        <taxon>Bacillati</taxon>
        <taxon>Actinomycetota</taxon>
        <taxon>Actinomycetes</taxon>
        <taxon>Micrococcales</taxon>
        <taxon>Bogoriellaceae</taxon>
        <taxon>Georgenia</taxon>
    </lineage>
</organism>
<comment type="cofactor">
    <cofactor evidence="1">
        <name>FAD</name>
        <dbReference type="ChEBI" id="CHEBI:57692"/>
    </cofactor>
</comment>
<dbReference type="InterPro" id="IPR006076">
    <property type="entry name" value="FAD-dep_OxRdtase"/>
</dbReference>
<keyword evidence="12" id="KW-1185">Reference proteome</keyword>